<sequence>MNSFFEATLEDSFKALYSNDFFQTDVNDRMRNILSEDSLIFHKPKSLGGFELGDKHRRILVNQFARKAPCLTELDKLRLIDLLSYCPHKDLRFDLDAITPIILDNWHHSDVTIIRDTQGFRLDGVIGRVQMISQPICVAFFYEKSVYLYKTNADNFITEGQEANPAGLVGDLLSVKGLFLDDSQLVTKAELNEANYYKLMRQHRMDLMSFSLGYCHTLLSLCNKRLTEKKQFGKHLYEHQYLRLNYASLLARYTVIERGYHGSSYPVSGLDTIKSLVLDIFRTTVHINGCYGLTAESEIFEFFQKTTALSSRISKVVSDGNFNE</sequence>
<accession>E3BLC6</accession>
<name>E3BLC6_9VIBR</name>
<dbReference type="STRING" id="796620.VIBC2010_06015"/>
<reference evidence="3 4" key="1">
    <citation type="journal article" date="2012" name="Int. J. Syst. Evol. Microbiol.">
        <title>Vibrio caribbeanicus sp. nov., isolated from the marine sponge Scleritoderma cyanea.</title>
        <authorList>
            <person name="Hoffmann M."/>
            <person name="Monday S.R."/>
            <person name="Allard M.W."/>
            <person name="Strain E.A."/>
            <person name="Whittaker P."/>
            <person name="Naum M."/>
            <person name="McCarthy P.J."/>
            <person name="Lopez J.V."/>
            <person name="Fischer M."/>
            <person name="Brown E.W."/>
        </authorList>
    </citation>
    <scope>NUCLEOTIDE SEQUENCE [LARGE SCALE GENOMIC DNA]</scope>
    <source>
        <strain evidence="3 4">ATCC BAA-2122</strain>
    </source>
</reference>
<evidence type="ECO:0000313" key="4">
    <source>
        <dbReference type="Proteomes" id="UP000002943"/>
    </source>
</evidence>
<dbReference type="SUPFAM" id="SSF47203">
    <property type="entry name" value="Acyl-CoA dehydrogenase C-terminal domain-like"/>
    <property type="match status" value="1"/>
</dbReference>
<dbReference type="EMBL" id="AEIU01000079">
    <property type="protein sequence ID" value="EFP96138.1"/>
    <property type="molecule type" value="Genomic_DNA"/>
</dbReference>
<gene>
    <name evidence="3" type="ORF">VIBC2010_06015</name>
</gene>
<dbReference type="AlphaFoldDB" id="E3BLC6"/>
<dbReference type="OrthoDB" id="4501619at2"/>
<comment type="caution">
    <text evidence="3">The sequence shown here is derived from an EMBL/GenBank/DDBJ whole genome shotgun (WGS) entry which is preliminary data.</text>
</comment>
<dbReference type="InterPro" id="IPR036250">
    <property type="entry name" value="AcylCo_DH-like_C"/>
</dbReference>
<dbReference type="Pfam" id="PF00441">
    <property type="entry name" value="Acyl-CoA_dh_1"/>
    <property type="match status" value="1"/>
</dbReference>
<dbReference type="InterPro" id="IPR009075">
    <property type="entry name" value="AcylCo_DH/oxidase_C"/>
</dbReference>
<protein>
    <recommendedName>
        <fullName evidence="2">Acyl-CoA dehydrogenase/oxidase C-terminal domain-containing protein</fullName>
    </recommendedName>
</protein>
<dbReference type="Proteomes" id="UP000002943">
    <property type="component" value="Unassembled WGS sequence"/>
</dbReference>
<feature type="domain" description="Acyl-CoA dehydrogenase/oxidase C-terminal" evidence="2">
    <location>
        <begin position="200"/>
        <end position="256"/>
    </location>
</feature>
<keyword evidence="1" id="KW-0285">Flavoprotein</keyword>
<evidence type="ECO:0000259" key="2">
    <source>
        <dbReference type="Pfam" id="PF00441"/>
    </source>
</evidence>
<organism evidence="3 4">
    <name type="scientific">Vibrio caribbeanicus ATCC BAA-2122</name>
    <dbReference type="NCBI Taxonomy" id="796620"/>
    <lineage>
        <taxon>Bacteria</taxon>
        <taxon>Pseudomonadati</taxon>
        <taxon>Pseudomonadota</taxon>
        <taxon>Gammaproteobacteria</taxon>
        <taxon>Vibrionales</taxon>
        <taxon>Vibrionaceae</taxon>
        <taxon>Vibrio</taxon>
    </lineage>
</organism>
<keyword evidence="4" id="KW-1185">Reference proteome</keyword>
<proteinExistence type="predicted"/>
<dbReference type="RefSeq" id="WP_009601857.1">
    <property type="nucleotide sequence ID" value="NZ_AEIU01000079.1"/>
</dbReference>
<evidence type="ECO:0000256" key="1">
    <source>
        <dbReference type="ARBA" id="ARBA00022630"/>
    </source>
</evidence>
<evidence type="ECO:0000313" key="3">
    <source>
        <dbReference type="EMBL" id="EFP96138.1"/>
    </source>
</evidence>
<dbReference type="GO" id="GO:0016627">
    <property type="term" value="F:oxidoreductase activity, acting on the CH-CH group of donors"/>
    <property type="evidence" value="ECO:0007669"/>
    <property type="project" value="InterPro"/>
</dbReference>